<keyword evidence="2" id="KW-1185">Reference proteome</keyword>
<gene>
    <name evidence="1" type="ORF">K441DRAFT_597052</name>
</gene>
<accession>A0ACC8EL07</accession>
<name>A0ACC8EL07_9PEZI</name>
<feature type="non-terminal residue" evidence="1">
    <location>
        <position position="1"/>
    </location>
</feature>
<evidence type="ECO:0000313" key="2">
    <source>
        <dbReference type="Proteomes" id="UP000250078"/>
    </source>
</evidence>
<dbReference type="Proteomes" id="UP000250078">
    <property type="component" value="Unassembled WGS sequence"/>
</dbReference>
<sequence>AKIKQDLISNGWKFVSLRGINHYEYKGIAFFWTKDSPLKFSISGRIIVDAIAFYY</sequence>
<evidence type="ECO:0000313" key="1">
    <source>
        <dbReference type="EMBL" id="OCK86934.1"/>
    </source>
</evidence>
<dbReference type="EMBL" id="KV748279">
    <property type="protein sequence ID" value="OCK86934.1"/>
    <property type="molecule type" value="Genomic_DNA"/>
</dbReference>
<organism evidence="1 2">
    <name type="scientific">Cenococcum geophilum 1.58</name>
    <dbReference type="NCBI Taxonomy" id="794803"/>
    <lineage>
        <taxon>Eukaryota</taxon>
        <taxon>Fungi</taxon>
        <taxon>Dikarya</taxon>
        <taxon>Ascomycota</taxon>
        <taxon>Pezizomycotina</taxon>
        <taxon>Dothideomycetes</taxon>
        <taxon>Pleosporomycetidae</taxon>
        <taxon>Gloniales</taxon>
        <taxon>Gloniaceae</taxon>
        <taxon>Cenococcum</taxon>
    </lineage>
</organism>
<reference evidence="1 2" key="1">
    <citation type="journal article" date="2016" name="Nat. Commun.">
        <title>Ectomycorrhizal ecology is imprinted in the genome of the dominant symbiotic fungus Cenococcum geophilum.</title>
        <authorList>
            <consortium name="DOE Joint Genome Institute"/>
            <person name="Peter M."/>
            <person name="Kohler A."/>
            <person name="Ohm R.A."/>
            <person name="Kuo A."/>
            <person name="Krutzmann J."/>
            <person name="Morin E."/>
            <person name="Arend M."/>
            <person name="Barry K.W."/>
            <person name="Binder M."/>
            <person name="Choi C."/>
            <person name="Clum A."/>
            <person name="Copeland A."/>
            <person name="Grisel N."/>
            <person name="Haridas S."/>
            <person name="Kipfer T."/>
            <person name="LaButti K."/>
            <person name="Lindquist E."/>
            <person name="Lipzen A."/>
            <person name="Maire R."/>
            <person name="Meier B."/>
            <person name="Mihaltcheva S."/>
            <person name="Molinier V."/>
            <person name="Murat C."/>
            <person name="Poggeler S."/>
            <person name="Quandt C.A."/>
            <person name="Sperisen C."/>
            <person name="Tritt A."/>
            <person name="Tisserant E."/>
            <person name="Crous P.W."/>
            <person name="Henrissat B."/>
            <person name="Nehls U."/>
            <person name="Egli S."/>
            <person name="Spatafora J.W."/>
            <person name="Grigoriev I.V."/>
            <person name="Martin F.M."/>
        </authorList>
    </citation>
    <scope>NUCLEOTIDE SEQUENCE [LARGE SCALE GENOMIC DNA]</scope>
    <source>
        <strain evidence="1 2">1.58</strain>
    </source>
</reference>
<proteinExistence type="predicted"/>
<protein>
    <submittedName>
        <fullName evidence="1">Uncharacterized protein</fullName>
    </submittedName>
</protein>